<dbReference type="InterPro" id="IPR013791">
    <property type="entry name" value="RNA3'-term_phos_cycl_insert"/>
</dbReference>
<feature type="domain" description="RNA 3'-terminal phosphate cyclase" evidence="7">
    <location>
        <begin position="9"/>
        <end position="329"/>
    </location>
</feature>
<keyword evidence="5" id="KW-0963">Cytoplasm</keyword>
<evidence type="ECO:0000313" key="9">
    <source>
        <dbReference type="EMBL" id="WMD20379.1"/>
    </source>
</evidence>
<evidence type="ECO:0000256" key="4">
    <source>
        <dbReference type="ARBA" id="ARBA00024481"/>
    </source>
</evidence>
<comment type="subcellular location">
    <subcellularLocation>
        <location evidence="5">Cytoplasm</location>
    </subcellularLocation>
</comment>
<evidence type="ECO:0000256" key="5">
    <source>
        <dbReference type="HAMAP-Rule" id="MF_00200"/>
    </source>
</evidence>
<dbReference type="InterPro" id="IPR000228">
    <property type="entry name" value="RNA3'_term_phos_cyc"/>
</dbReference>
<dbReference type="Pfam" id="PF01137">
    <property type="entry name" value="RTC"/>
    <property type="match status" value="1"/>
</dbReference>
<dbReference type="NCBIfam" id="TIGR03399">
    <property type="entry name" value="RNA_3prim_cycl"/>
    <property type="match status" value="1"/>
</dbReference>
<dbReference type="PANTHER" id="PTHR11096:SF0">
    <property type="entry name" value="RNA 3'-TERMINAL PHOSPHATE CYCLASE"/>
    <property type="match status" value="1"/>
</dbReference>
<dbReference type="InterPro" id="IPR037136">
    <property type="entry name" value="RNA3'_phos_cyclase_dom_sf"/>
</dbReference>
<dbReference type="EC" id="6.5.1.4" evidence="5 6"/>
<dbReference type="SUPFAM" id="SSF52913">
    <property type="entry name" value="RNA 3'-terminal phosphate cyclase, RPTC, insert domain"/>
    <property type="match status" value="1"/>
</dbReference>
<sequence length="345" mass="36002">MIELDGSEGEGGGQILRTGLALSMITGRPLRIHRIRAKRSKPGLMRQHLACVNAAIDISHAQCAGAALGSQELHFVPGVIRAGDYRFAIASAGSCMLVLQTVLPALLLADGPSRVELQGGTHNPLAPSFDFVARAYAPLARKLGAGLDLELSRRGFYPAGGGAATACITPAAGGLIPLDLAQRGQAGTHGAECVVAGVPRSVARRELEALGAALDWSADQLLIVDGRQNEGPGNALTVTLEHSEVTEVFAAFGAKGIIAETVAKTLAAEVRAYLDSDAAMGPHLADQWLLLLALAVWKSGAPAYFTCNELTAHTLTNASVIQRFLPVVIRNAPCSRGYRIDVAPA</sequence>
<keyword evidence="2 5" id="KW-0436">Ligase</keyword>
<dbReference type="PIRSF" id="PIRSF005378">
    <property type="entry name" value="RNA3'_term_phos_cycl_euk"/>
    <property type="match status" value="1"/>
</dbReference>
<dbReference type="Proteomes" id="UP001234798">
    <property type="component" value="Chromosome"/>
</dbReference>
<comment type="catalytic activity">
    <reaction evidence="4 5">
        <text>a 3'-end 3'-phospho-ribonucleotide-RNA + ATP = a 3'-end 2',3'-cyclophospho-ribonucleotide-RNA + AMP + diphosphate</text>
        <dbReference type="Rhea" id="RHEA:23976"/>
        <dbReference type="Rhea" id="RHEA-COMP:10463"/>
        <dbReference type="Rhea" id="RHEA-COMP:10464"/>
        <dbReference type="ChEBI" id="CHEBI:30616"/>
        <dbReference type="ChEBI" id="CHEBI:33019"/>
        <dbReference type="ChEBI" id="CHEBI:83062"/>
        <dbReference type="ChEBI" id="CHEBI:83064"/>
        <dbReference type="ChEBI" id="CHEBI:456215"/>
        <dbReference type="EC" id="6.5.1.4"/>
    </reaction>
</comment>
<evidence type="ECO:0000256" key="2">
    <source>
        <dbReference type="ARBA" id="ARBA00022598"/>
    </source>
</evidence>
<reference evidence="9 10" key="1">
    <citation type="submission" date="2023-08" db="EMBL/GenBank/DDBJ databases">
        <title>Achromobacter seleniivolatilans sp. nov., isolated from seleniferous soil.</title>
        <authorList>
            <person name="Zhang S."/>
            <person name="Li K."/>
            <person name="Peng J."/>
            <person name="Zhao Q."/>
            <person name="Wang H."/>
            <person name="Guo Y."/>
        </authorList>
    </citation>
    <scope>NUCLEOTIDE SEQUENCE [LARGE SCALE GENOMIC DNA]</scope>
    <source>
        <strain evidence="9 10">R39</strain>
    </source>
</reference>
<accession>A0ABY9M038</accession>
<dbReference type="PANTHER" id="PTHR11096">
    <property type="entry name" value="RNA 3' TERMINAL PHOSPHATE CYCLASE"/>
    <property type="match status" value="1"/>
</dbReference>
<dbReference type="Gene3D" id="3.65.10.20">
    <property type="entry name" value="RNA 3'-terminal phosphate cyclase domain"/>
    <property type="match status" value="1"/>
</dbReference>
<evidence type="ECO:0000259" key="7">
    <source>
        <dbReference type="Pfam" id="PF01137"/>
    </source>
</evidence>
<dbReference type="SUPFAM" id="SSF55205">
    <property type="entry name" value="EPT/RTPC-like"/>
    <property type="match status" value="1"/>
</dbReference>
<feature type="binding site" evidence="5">
    <location>
        <position position="100"/>
    </location>
    <ligand>
        <name>ATP</name>
        <dbReference type="ChEBI" id="CHEBI:30616"/>
    </ligand>
</feature>
<comment type="function">
    <text evidence="5">Catalyzes the conversion of 3'-phosphate to a 2',3'-cyclic phosphodiester at the end of RNA. The mechanism of action of the enzyme occurs in 3 steps: (A) adenylation of the enzyme by ATP; (B) transfer of adenylate to an RNA-N3'P to produce RNA-N3'PP5'A; (C) and attack of the adjacent 2'-hydroxyl on the 3'-phosphorus in the diester linkage to produce the cyclic end product. The biological role of this enzyme is unknown but it is likely to function in some aspects of cellular RNA processing.</text>
</comment>
<dbReference type="Pfam" id="PF05189">
    <property type="entry name" value="RTC_insert"/>
    <property type="match status" value="1"/>
</dbReference>
<comment type="similarity">
    <text evidence="1 5">Belongs to the RNA 3'-terminal cyclase family. Type 1 subfamily.</text>
</comment>
<keyword evidence="10" id="KW-1185">Reference proteome</keyword>
<evidence type="ECO:0000256" key="6">
    <source>
        <dbReference type="NCBIfam" id="TIGR03399"/>
    </source>
</evidence>
<keyword evidence="3 5" id="KW-0547">Nucleotide-binding</keyword>
<dbReference type="EMBL" id="CP132976">
    <property type="protein sequence ID" value="WMD20379.1"/>
    <property type="molecule type" value="Genomic_DNA"/>
</dbReference>
<evidence type="ECO:0000259" key="8">
    <source>
        <dbReference type="Pfam" id="PF05189"/>
    </source>
</evidence>
<dbReference type="NCBIfam" id="NF003246">
    <property type="entry name" value="PRK04204.1-2"/>
    <property type="match status" value="1"/>
</dbReference>
<feature type="binding site" evidence="5">
    <location>
        <begin position="283"/>
        <end position="287"/>
    </location>
    <ligand>
        <name>ATP</name>
        <dbReference type="ChEBI" id="CHEBI:30616"/>
    </ligand>
</feature>
<dbReference type="RefSeq" id="WP_306943507.1">
    <property type="nucleotide sequence ID" value="NZ_CP132976.1"/>
</dbReference>
<gene>
    <name evidence="5 9" type="primary">rtcA</name>
    <name evidence="9" type="ORF">RAS12_27870</name>
</gene>
<dbReference type="GO" id="GO:0003963">
    <property type="term" value="F:RNA-3'-phosphate cyclase activity"/>
    <property type="evidence" value="ECO:0007669"/>
    <property type="project" value="UniProtKB-EC"/>
</dbReference>
<name>A0ABY9M038_9BURK</name>
<evidence type="ECO:0000256" key="3">
    <source>
        <dbReference type="ARBA" id="ARBA00022741"/>
    </source>
</evidence>
<dbReference type="HAMAP" id="MF_00200">
    <property type="entry name" value="RTC"/>
    <property type="match status" value="1"/>
</dbReference>
<dbReference type="InterPro" id="IPR036553">
    <property type="entry name" value="RPTC_insert"/>
</dbReference>
<keyword evidence="5" id="KW-0067">ATP-binding</keyword>
<dbReference type="InterPro" id="IPR017770">
    <property type="entry name" value="RNA3'_term_phos_cyc_type_1"/>
</dbReference>
<feature type="active site" description="Tele-AMP-histidine intermediate" evidence="5">
    <location>
        <position position="313"/>
    </location>
</feature>
<evidence type="ECO:0000313" key="10">
    <source>
        <dbReference type="Proteomes" id="UP001234798"/>
    </source>
</evidence>
<dbReference type="InterPro" id="IPR013792">
    <property type="entry name" value="RNA3'P_cycl/enolpyr_Trfase_a/b"/>
</dbReference>
<feature type="domain" description="RNA 3'-terminal phosphate cyclase insert" evidence="8">
    <location>
        <begin position="183"/>
        <end position="274"/>
    </location>
</feature>
<organism evidence="9 10">
    <name type="scientific">Achromobacter seleniivolatilans</name>
    <dbReference type="NCBI Taxonomy" id="3047478"/>
    <lineage>
        <taxon>Bacteria</taxon>
        <taxon>Pseudomonadati</taxon>
        <taxon>Pseudomonadota</taxon>
        <taxon>Betaproteobacteria</taxon>
        <taxon>Burkholderiales</taxon>
        <taxon>Alcaligenaceae</taxon>
        <taxon>Achromobacter</taxon>
    </lineage>
</organism>
<dbReference type="InterPro" id="IPR023797">
    <property type="entry name" value="RNA3'_phos_cyclase_dom"/>
</dbReference>
<protein>
    <recommendedName>
        <fullName evidence="5 6">RNA 3'-terminal phosphate cyclase</fullName>
        <shortName evidence="5">RNA cyclase</shortName>
        <shortName evidence="5">RNA-3'-phosphate cyclase</shortName>
        <ecNumber evidence="5 6">6.5.1.4</ecNumber>
    </recommendedName>
</protein>
<dbReference type="Gene3D" id="3.30.360.20">
    <property type="entry name" value="RNA 3'-terminal phosphate cyclase, insert domain"/>
    <property type="match status" value="1"/>
</dbReference>
<proteinExistence type="inferred from homology"/>
<evidence type="ECO:0000256" key="1">
    <source>
        <dbReference type="ARBA" id="ARBA00009206"/>
    </source>
</evidence>